<protein>
    <recommendedName>
        <fullName evidence="4">PPM-type phosphatase domain-containing protein</fullName>
    </recommendedName>
</protein>
<sequence length="123" mass="13418">MLWFNFCVILSHAGGRLIIASDGIWNALSSEMAAKSCHGLPAELTAIFSNVPTVIQEALRTRGPKDDTTCIVDDIISPDNELSPAPAPKKQNKLRDLLSWMRSRGSSNKVSKNLSAINIVEEL</sequence>
<reference evidence="2 3" key="1">
    <citation type="submission" date="2024-03" db="EMBL/GenBank/DDBJ databases">
        <authorList>
            <person name="Martinez-Hernandez J."/>
        </authorList>
    </citation>
    <scope>NUCLEOTIDE SEQUENCE [LARGE SCALE GENOMIC DNA]</scope>
</reference>
<evidence type="ECO:0000256" key="1">
    <source>
        <dbReference type="SAM" id="SignalP"/>
    </source>
</evidence>
<evidence type="ECO:0000313" key="2">
    <source>
        <dbReference type="EMBL" id="CAL0329829.1"/>
    </source>
</evidence>
<evidence type="ECO:0000313" key="3">
    <source>
        <dbReference type="Proteomes" id="UP001497480"/>
    </source>
</evidence>
<dbReference type="AlphaFoldDB" id="A0AAV1Y8F3"/>
<comment type="caution">
    <text evidence="2">The sequence shown here is derived from an EMBL/GenBank/DDBJ whole genome shotgun (WGS) entry which is preliminary data.</text>
</comment>
<proteinExistence type="predicted"/>
<dbReference type="SUPFAM" id="SSF81606">
    <property type="entry name" value="PP2C-like"/>
    <property type="match status" value="1"/>
</dbReference>
<feature type="chain" id="PRO_5043606638" description="PPM-type phosphatase domain-containing protein" evidence="1">
    <location>
        <begin position="16"/>
        <end position="123"/>
    </location>
</feature>
<evidence type="ECO:0008006" key="4">
    <source>
        <dbReference type="Google" id="ProtNLM"/>
    </source>
</evidence>
<gene>
    <name evidence="2" type="ORF">LLUT_LOCUS30889</name>
</gene>
<dbReference type="InterPro" id="IPR036457">
    <property type="entry name" value="PPM-type-like_dom_sf"/>
</dbReference>
<organism evidence="2 3">
    <name type="scientific">Lupinus luteus</name>
    <name type="common">European yellow lupine</name>
    <dbReference type="NCBI Taxonomy" id="3873"/>
    <lineage>
        <taxon>Eukaryota</taxon>
        <taxon>Viridiplantae</taxon>
        <taxon>Streptophyta</taxon>
        <taxon>Embryophyta</taxon>
        <taxon>Tracheophyta</taxon>
        <taxon>Spermatophyta</taxon>
        <taxon>Magnoliopsida</taxon>
        <taxon>eudicotyledons</taxon>
        <taxon>Gunneridae</taxon>
        <taxon>Pentapetalae</taxon>
        <taxon>rosids</taxon>
        <taxon>fabids</taxon>
        <taxon>Fabales</taxon>
        <taxon>Fabaceae</taxon>
        <taxon>Papilionoideae</taxon>
        <taxon>50 kb inversion clade</taxon>
        <taxon>genistoids sensu lato</taxon>
        <taxon>core genistoids</taxon>
        <taxon>Genisteae</taxon>
        <taxon>Lupinus</taxon>
    </lineage>
</organism>
<dbReference type="Proteomes" id="UP001497480">
    <property type="component" value="Unassembled WGS sequence"/>
</dbReference>
<name>A0AAV1Y8F3_LUPLU</name>
<dbReference type="Gene3D" id="3.60.40.10">
    <property type="entry name" value="PPM-type phosphatase domain"/>
    <property type="match status" value="1"/>
</dbReference>
<feature type="signal peptide" evidence="1">
    <location>
        <begin position="1"/>
        <end position="15"/>
    </location>
</feature>
<keyword evidence="1" id="KW-0732">Signal</keyword>
<accession>A0AAV1Y8F3</accession>
<dbReference type="EMBL" id="CAXHTB010000022">
    <property type="protein sequence ID" value="CAL0329829.1"/>
    <property type="molecule type" value="Genomic_DNA"/>
</dbReference>
<keyword evidence="3" id="KW-1185">Reference proteome</keyword>